<reference evidence="1" key="3">
    <citation type="submission" date="2023-04" db="EMBL/GenBank/DDBJ databases">
        <title>WGS assembly of Eucalyptus grandis.</title>
        <authorList>
            <person name="Myburg A."/>
            <person name="Grattapaglia D."/>
            <person name="Tuskan G."/>
            <person name="Hellsten U."/>
            <person name="Hayes R."/>
            <person name="Grimwood J."/>
            <person name="Jenkins J."/>
            <person name="Lindquist E."/>
            <person name="Tice H."/>
            <person name="Bauer D."/>
            <person name="Goodstein D."/>
            <person name="Dubchak I."/>
            <person name="Poliakov A."/>
            <person name="Mizrachi E."/>
            <person name="Kullan A."/>
            <person name="Hussey S."/>
            <person name="Pinard D."/>
            <person name="Van D."/>
            <person name="Singh P."/>
            <person name="Van J."/>
            <person name="Silva-Junior O."/>
            <person name="Togawa R."/>
            <person name="Pappas M."/>
            <person name="Faria D."/>
            <person name="Sansaloni C."/>
            <person name="Petroli C."/>
            <person name="Yang X."/>
            <person name="Ranjan P."/>
            <person name="Tschaplinski T."/>
            <person name="Ye C."/>
            <person name="Li T."/>
            <person name="Sterck L."/>
            <person name="Vanneste K."/>
            <person name="Murat F."/>
            <person name="Soler M."/>
            <person name="Clemente H."/>
            <person name="Saidi N."/>
            <person name="Cassan-Wang H."/>
            <person name="Dunand C."/>
            <person name="Hefer C."/>
            <person name="Bornberg-Bauer E."/>
            <person name="Kersting A."/>
            <person name="Vining K."/>
            <person name="Amarasinghe V."/>
            <person name="Ranik M."/>
            <person name="Naithani S."/>
            <person name="Elser J."/>
            <person name="Boyd A."/>
            <person name="Liston A."/>
            <person name="Spatafora J."/>
            <person name="Dharmwardhana P."/>
            <person name="Raja R."/>
            <person name="Sullivan C."/>
            <person name="Romanel E."/>
            <person name="Alves-Ferreira M."/>
            <person name="Kulheim C."/>
            <person name="Foley W."/>
            <person name="Carocha V."/>
            <person name="Paiva J."/>
            <person name="Kudrna D."/>
            <person name="Brommonschenkel S."/>
            <person name="Pasquali G."/>
            <person name="Byrne M."/>
            <person name="Rigault P."/>
            <person name="Tibbits J."/>
            <person name="Spokevicius A."/>
            <person name="Jones R."/>
            <person name="Steane D."/>
            <person name="Vaillancourt R."/>
            <person name="Potts B."/>
            <person name="Joubert F."/>
            <person name="Barry K."/>
            <person name="Pappas G."/>
            <person name="Strauss S."/>
            <person name="Jaiswal P."/>
            <person name="Grima-Pettenati J."/>
            <person name="Salse J."/>
            <person name="Van D."/>
            <person name="Rokhsar D."/>
            <person name="Schmutz J."/>
        </authorList>
    </citation>
    <scope>NUCLEOTIDE SEQUENCE</scope>
    <source>
        <tissue evidence="1">Leaf extractions</tissue>
    </source>
</reference>
<reference evidence="1" key="4">
    <citation type="submission" date="2023-07" db="EMBL/GenBank/DDBJ databases">
        <authorList>
            <person name="Myburg A.A."/>
            <person name="Grattapaglia D."/>
            <person name="Tuskan G.A."/>
            <person name="Hellsten U."/>
            <person name="Hayes R.D."/>
            <person name="Grimwood J."/>
            <person name="Jenkins J."/>
            <person name="Lindquist E."/>
            <person name="Tice H."/>
            <person name="Bauer D."/>
            <person name="Goodstein D.M."/>
            <person name="Dubchak I."/>
            <person name="Poliakov A."/>
            <person name="Mizrachi E."/>
            <person name="Kullan A.R."/>
            <person name="Hussey S.G."/>
            <person name="Pinard D."/>
            <person name="Van D.M."/>
            <person name="Singh P."/>
            <person name="Van J.I."/>
            <person name="Silva-Junior O.B."/>
            <person name="Togawa R.C."/>
            <person name="Pappas M.R."/>
            <person name="Faria D.A."/>
            <person name="Sansaloni C.P."/>
            <person name="Petroli C.D."/>
            <person name="Yang X."/>
            <person name="Ranjan P."/>
            <person name="Tschaplinski T.J."/>
            <person name="Ye C.Y."/>
            <person name="Li T."/>
            <person name="Sterck L."/>
            <person name="Vanneste K."/>
            <person name="Murat F."/>
            <person name="Soler M."/>
            <person name="Clemente H.S."/>
            <person name="Saidi N."/>
            <person name="Cassan-Wang H."/>
            <person name="Dunand C."/>
            <person name="Hefer C.A."/>
            <person name="Bornberg-Bauer E."/>
            <person name="Kersting A.R."/>
            <person name="Vining K."/>
            <person name="Amarasinghe V."/>
            <person name="Ranik M."/>
            <person name="Naithani S."/>
            <person name="Elser J."/>
            <person name="Boyd A.E."/>
            <person name="Liston A."/>
            <person name="Spatafora J.W."/>
            <person name="Dharmwardhana P."/>
            <person name="Raja R."/>
            <person name="Sullivan C."/>
            <person name="Romanel E."/>
            <person name="Alves-Ferreira M."/>
            <person name="Kulheim C."/>
            <person name="Foley W."/>
            <person name="Carocha V."/>
            <person name="Paiva J."/>
            <person name="Kudrna D."/>
            <person name="Brommonschenkel S.H."/>
            <person name="Pasquali G."/>
            <person name="Byrne M."/>
            <person name="Rigault P."/>
            <person name="Tibbits J."/>
            <person name="Spokevicius A."/>
            <person name="Jones R.C."/>
            <person name="Steane D.A."/>
            <person name="Vaillancourt R.E."/>
            <person name="Potts B.M."/>
            <person name="Joubert F."/>
            <person name="Barry K."/>
            <person name="Pappas G.J."/>
            <person name="Strauss S.H."/>
            <person name="Jaiswal P."/>
            <person name="Grima-Pettenati J."/>
            <person name="Salse J."/>
            <person name="Van D.P."/>
            <person name="Rokhsar D.S."/>
            <person name="Schmutz J."/>
        </authorList>
    </citation>
    <scope>NUCLEOTIDE SEQUENCE</scope>
    <source>
        <tissue evidence="1">Leaf extractions</tissue>
    </source>
</reference>
<accession>A0A058ZW92</accession>
<reference evidence="1" key="2">
    <citation type="journal article" date="2014" name="Nature">
        <title>The genome of Eucalyptus grandis.</title>
        <authorList>
            <person name="Myburg A.A."/>
            <person name="Grattapaglia D."/>
            <person name="Tuskan G.A."/>
            <person name="Hellsten U."/>
            <person name="Hayes R.D."/>
            <person name="Grimwood J."/>
            <person name="Jenkins J."/>
            <person name="Lindquist E."/>
            <person name="Tice H."/>
            <person name="Bauer D."/>
            <person name="Goodstein D.M."/>
            <person name="Dubchak I."/>
            <person name="Poliakov A."/>
            <person name="Mizrachi E."/>
            <person name="Kullan A.R."/>
            <person name="Hussey S.G."/>
            <person name="Pinard D."/>
            <person name="van der Merwe K."/>
            <person name="Singh P."/>
            <person name="van Jaarsveld I."/>
            <person name="Silva-Junior O.B."/>
            <person name="Togawa R.C."/>
            <person name="Pappas M.R."/>
            <person name="Faria D.A."/>
            <person name="Sansaloni C.P."/>
            <person name="Petroli C.D."/>
            <person name="Yang X."/>
            <person name="Ranjan P."/>
            <person name="Tschaplinski T.J."/>
            <person name="Ye C.Y."/>
            <person name="Li T."/>
            <person name="Sterck L."/>
            <person name="Vanneste K."/>
            <person name="Murat F."/>
            <person name="Soler M."/>
            <person name="Clemente H.S."/>
            <person name="Saidi N."/>
            <person name="Cassan-Wang H."/>
            <person name="Dunand C."/>
            <person name="Hefer C.A."/>
            <person name="Bornberg-Bauer E."/>
            <person name="Kersting A.R."/>
            <person name="Vining K."/>
            <person name="Amarasinghe V."/>
            <person name="Ranik M."/>
            <person name="Naithani S."/>
            <person name="Elser J."/>
            <person name="Boyd A.E."/>
            <person name="Liston A."/>
            <person name="Spatafora J.W."/>
            <person name="Dharmwardhana P."/>
            <person name="Raja R."/>
            <person name="Sullivan C."/>
            <person name="Romanel E."/>
            <person name="Alves-Ferreira M."/>
            <person name="Kulheim C."/>
            <person name="Foley W."/>
            <person name="Carocha V."/>
            <person name="Paiva J."/>
            <person name="Kudrna D."/>
            <person name="Brommonschenkel S.H."/>
            <person name="Pasquali G."/>
            <person name="Byrne M."/>
            <person name="Rigault P."/>
            <person name="Tibbits J."/>
            <person name="Spokevicius A."/>
            <person name="Jones R.C."/>
            <person name="Steane D.A."/>
            <person name="Vaillancourt R.E."/>
            <person name="Potts B.M."/>
            <person name="Joubert F."/>
            <person name="Barry K."/>
            <person name="Pappas G.J."/>
            <person name="Strauss S.H."/>
            <person name="Jaiswal P."/>
            <person name="Grima-Pettenati J."/>
            <person name="Salse J."/>
            <person name="Van de Peer Y."/>
            <person name="Rokhsar D.S."/>
            <person name="Schmutz J."/>
        </authorList>
    </citation>
    <scope>NUCLEOTIDE SEQUENCE</scope>
    <source>
        <tissue evidence="1">Leaf extractions</tissue>
    </source>
</reference>
<dbReference type="Proteomes" id="UP000030711">
    <property type="component" value="Unassembled WGS sequence"/>
</dbReference>
<protein>
    <submittedName>
        <fullName evidence="2">Uncharacterized protein</fullName>
    </submittedName>
</protein>
<dbReference type="EMBL" id="KK198781">
    <property type="protein sequence ID" value="KCW45724.1"/>
    <property type="molecule type" value="Genomic_DNA"/>
</dbReference>
<sequence length="68" mass="7557">MRWQDPDQVLGAEVQHRDSLVSTTACDTIPLAEVARIIPRAQNLVGISYLGLKFQQSQPISLVPSSFY</sequence>
<dbReference type="EMBL" id="MU848271">
    <property type="protein sequence ID" value="KAK2633137.1"/>
    <property type="molecule type" value="Genomic_DNA"/>
</dbReference>
<dbReference type="InParanoid" id="A0A058ZW92"/>
<evidence type="ECO:0000313" key="2">
    <source>
        <dbReference type="EMBL" id="KCW45724.1"/>
    </source>
</evidence>
<proteinExistence type="predicted"/>
<dbReference type="Gramene" id="KCW45724">
    <property type="protein sequence ID" value="KCW45724"/>
    <property type="gene ID" value="EUGRSUZ_L00467"/>
</dbReference>
<dbReference type="AlphaFoldDB" id="A0A058ZW92"/>
<reference evidence="2" key="1">
    <citation type="submission" date="2013-07" db="EMBL/GenBank/DDBJ databases">
        <title>The genome of Eucalyptus grandis.</title>
        <authorList>
            <person name="Schmutz J."/>
            <person name="Hayes R."/>
            <person name="Myburg A."/>
            <person name="Tuskan G."/>
            <person name="Grattapaglia D."/>
            <person name="Rokhsar D.S."/>
        </authorList>
    </citation>
    <scope>NUCLEOTIDE SEQUENCE</scope>
    <source>
        <tissue evidence="2">Leaf extractions</tissue>
    </source>
</reference>
<evidence type="ECO:0000313" key="1">
    <source>
        <dbReference type="EMBL" id="KAK2633137.1"/>
    </source>
</evidence>
<evidence type="ECO:0000313" key="3">
    <source>
        <dbReference type="Proteomes" id="UP000030711"/>
    </source>
</evidence>
<gene>
    <name evidence="2" type="ORF">EUGRSUZ_L00467</name>
</gene>
<organism evidence="2">
    <name type="scientific">Eucalyptus grandis</name>
    <name type="common">Flooded gum</name>
    <dbReference type="NCBI Taxonomy" id="71139"/>
    <lineage>
        <taxon>Eukaryota</taxon>
        <taxon>Viridiplantae</taxon>
        <taxon>Streptophyta</taxon>
        <taxon>Embryophyta</taxon>
        <taxon>Tracheophyta</taxon>
        <taxon>Spermatophyta</taxon>
        <taxon>Magnoliopsida</taxon>
        <taxon>eudicotyledons</taxon>
        <taxon>Gunneridae</taxon>
        <taxon>Pentapetalae</taxon>
        <taxon>rosids</taxon>
        <taxon>malvids</taxon>
        <taxon>Myrtales</taxon>
        <taxon>Myrtaceae</taxon>
        <taxon>Myrtoideae</taxon>
        <taxon>Eucalypteae</taxon>
        <taxon>Eucalyptus</taxon>
    </lineage>
</organism>
<keyword evidence="3" id="KW-1185">Reference proteome</keyword>
<name>A0A058ZW92_EUCGR</name>